<dbReference type="eggNOG" id="ENOG502SG2Z">
    <property type="taxonomic scope" value="Eukaryota"/>
</dbReference>
<dbReference type="AlphaFoldDB" id="M1V635"/>
<dbReference type="EMBL" id="AP006498">
    <property type="protein sequence ID" value="BAM81730.1"/>
    <property type="molecule type" value="Genomic_DNA"/>
</dbReference>
<reference evidence="1 2" key="2">
    <citation type="journal article" date="2007" name="BMC Biol.">
        <title>A 100%-complete sequence reveals unusually simple genomic features in the hot-spring red alga Cyanidioschyzon merolae.</title>
        <authorList>
            <person name="Nozaki H."/>
            <person name="Takano H."/>
            <person name="Misumi O."/>
            <person name="Terasawa K."/>
            <person name="Matsuzaki M."/>
            <person name="Maruyama S."/>
            <person name="Nishida K."/>
            <person name="Yagisawa F."/>
            <person name="Yoshida Y."/>
            <person name="Fujiwara T."/>
            <person name="Takio S."/>
            <person name="Tamura K."/>
            <person name="Chung S.J."/>
            <person name="Nakamura S."/>
            <person name="Kuroiwa H."/>
            <person name="Tanaka K."/>
            <person name="Sato N."/>
            <person name="Kuroiwa T."/>
        </authorList>
    </citation>
    <scope>NUCLEOTIDE SEQUENCE [LARGE SCALE GENOMIC DNA]</scope>
    <source>
        <strain evidence="1 2">10D</strain>
    </source>
</reference>
<reference evidence="1 2" key="1">
    <citation type="journal article" date="2004" name="Nature">
        <title>Genome sequence of the ultrasmall unicellular red alga Cyanidioschyzon merolae 10D.</title>
        <authorList>
            <person name="Matsuzaki M."/>
            <person name="Misumi O."/>
            <person name="Shin-i T."/>
            <person name="Maruyama S."/>
            <person name="Takahara M."/>
            <person name="Miyagishima S."/>
            <person name="Mori T."/>
            <person name="Nishida K."/>
            <person name="Yagisawa F."/>
            <person name="Nishida K."/>
            <person name="Yoshida Y."/>
            <person name="Nishimura Y."/>
            <person name="Nakao S."/>
            <person name="Kobayashi T."/>
            <person name="Momoyama Y."/>
            <person name="Higashiyama T."/>
            <person name="Minoda A."/>
            <person name="Sano M."/>
            <person name="Nomoto H."/>
            <person name="Oishi K."/>
            <person name="Hayashi H."/>
            <person name="Ohta F."/>
            <person name="Nishizaka S."/>
            <person name="Haga S."/>
            <person name="Miura S."/>
            <person name="Morishita T."/>
            <person name="Kabeya Y."/>
            <person name="Terasawa K."/>
            <person name="Suzuki Y."/>
            <person name="Ishii Y."/>
            <person name="Asakawa S."/>
            <person name="Takano H."/>
            <person name="Ohta N."/>
            <person name="Kuroiwa H."/>
            <person name="Tanaka K."/>
            <person name="Shimizu N."/>
            <person name="Sugano S."/>
            <person name="Sato N."/>
            <person name="Nozaki H."/>
            <person name="Ogasawara N."/>
            <person name="Kohara Y."/>
            <person name="Kuroiwa T."/>
        </authorList>
    </citation>
    <scope>NUCLEOTIDE SEQUENCE [LARGE SCALE GENOMIC DNA]</scope>
    <source>
        <strain evidence="1 2">10D</strain>
    </source>
</reference>
<dbReference type="Gramene" id="CMP077CT">
    <property type="protein sequence ID" value="CMP077CT"/>
    <property type="gene ID" value="CMP077C"/>
</dbReference>
<dbReference type="Gene3D" id="3.90.550.10">
    <property type="entry name" value="Spore Coat Polysaccharide Biosynthesis Protein SpsA, Chain A"/>
    <property type="match status" value="1"/>
</dbReference>
<protein>
    <submittedName>
        <fullName evidence="1">Uncharacterized protein</fullName>
    </submittedName>
</protein>
<dbReference type="InterPro" id="IPR029044">
    <property type="entry name" value="Nucleotide-diphossugar_trans"/>
</dbReference>
<dbReference type="GeneID" id="16995981"/>
<name>M1V635_CYAM1</name>
<organism evidence="1 2">
    <name type="scientific">Cyanidioschyzon merolae (strain NIES-3377 / 10D)</name>
    <name type="common">Unicellular red alga</name>
    <dbReference type="NCBI Taxonomy" id="280699"/>
    <lineage>
        <taxon>Eukaryota</taxon>
        <taxon>Rhodophyta</taxon>
        <taxon>Bangiophyceae</taxon>
        <taxon>Cyanidiales</taxon>
        <taxon>Cyanidiaceae</taxon>
        <taxon>Cyanidioschyzon</taxon>
    </lineage>
</organism>
<dbReference type="KEGG" id="cme:CYME_CMP077C"/>
<dbReference type="RefSeq" id="XP_005537766.1">
    <property type="nucleotide sequence ID" value="XM_005537709.1"/>
</dbReference>
<evidence type="ECO:0000313" key="1">
    <source>
        <dbReference type="EMBL" id="BAM81730.1"/>
    </source>
</evidence>
<proteinExistence type="predicted"/>
<dbReference type="OrthoDB" id="10267535at2759"/>
<dbReference type="Proteomes" id="UP000007014">
    <property type="component" value="Chromosome 16"/>
</dbReference>
<sequence length="356" mass="40367">MTGRKSVRRLLVIFCSCLVGFSAVLTIWRQSFFFSVRSGKAFIAGPKQLQARAEPAARAPMLCFGAEFEHHGFTTRLLASIDEPVKHVVVVLAGEDPSILELEQTIRQDYPFCTIIRKKQRIGNVGIWNTCMRYMLDVAKVPWALLLNNDIMMPPGSLGNVSVEAQRVVQNPEFCLGPTKLRNVRKMLWSALVVSRRTAQIAGFFDENIFPAYYEDNEFSIRIRKIHESGTPCRLFPVRVRNTFHHGPADSPDYISGTVIYYNGGGDRSKKVIQDRANAWNPHYVALKWDCPLYLWEKCKNMHPFGRSDLSPKDWAFDPGYRHCLETGESGGQFGCRYNVSVLPREPASSQISRVS</sequence>
<accession>M1V635</accession>
<dbReference type="HOGENOM" id="CLU_779294_0_0_1"/>
<dbReference type="SUPFAM" id="SSF53448">
    <property type="entry name" value="Nucleotide-diphospho-sugar transferases"/>
    <property type="match status" value="1"/>
</dbReference>
<keyword evidence="2" id="KW-1185">Reference proteome</keyword>
<gene>
    <name evidence="1" type="ORF">CYME_CMP077C</name>
</gene>
<dbReference type="OMA" id="YRICIEY"/>
<evidence type="ECO:0000313" key="2">
    <source>
        <dbReference type="Proteomes" id="UP000007014"/>
    </source>
</evidence>